<evidence type="ECO:0008006" key="6">
    <source>
        <dbReference type="Google" id="ProtNLM"/>
    </source>
</evidence>
<keyword evidence="2" id="KW-0539">Nucleus</keyword>
<accession>A0A0K6GFT6</accession>
<dbReference type="SUPFAM" id="SSF48150">
    <property type="entry name" value="DNA-glycosylase"/>
    <property type="match status" value="1"/>
</dbReference>
<reference evidence="4 5" key="1">
    <citation type="submission" date="2015-07" db="EMBL/GenBank/DDBJ databases">
        <authorList>
            <person name="Noorani M."/>
        </authorList>
    </citation>
    <scope>NUCLEOTIDE SEQUENCE [LARGE SCALE GENOMIC DNA]</scope>
    <source>
        <strain evidence="4">BBA 69670</strain>
    </source>
</reference>
<organism evidence="4 5">
    <name type="scientific">Rhizoctonia solani</name>
    <dbReference type="NCBI Taxonomy" id="456999"/>
    <lineage>
        <taxon>Eukaryota</taxon>
        <taxon>Fungi</taxon>
        <taxon>Dikarya</taxon>
        <taxon>Basidiomycota</taxon>
        <taxon>Agaricomycotina</taxon>
        <taxon>Agaricomycetes</taxon>
        <taxon>Cantharellales</taxon>
        <taxon>Ceratobasidiaceae</taxon>
        <taxon>Rhizoctonia</taxon>
    </lineage>
</organism>
<dbReference type="GO" id="GO:0005634">
    <property type="term" value="C:nucleus"/>
    <property type="evidence" value="ECO:0007669"/>
    <property type="project" value="UniProtKB-SubCell"/>
</dbReference>
<evidence type="ECO:0000313" key="4">
    <source>
        <dbReference type="EMBL" id="CUA77341.1"/>
    </source>
</evidence>
<evidence type="ECO:0000256" key="3">
    <source>
        <dbReference type="SAM" id="MobiDB-lite"/>
    </source>
</evidence>
<dbReference type="InterPro" id="IPR045138">
    <property type="entry name" value="MeCP2/MBD4"/>
</dbReference>
<sequence>MEARRKRRRVTLRELTPSEHRSPPSPEELSRALRTIKPTLIQELVCSDPWKMIVATTLLNKTNGKAAIPIFWELIRRWPTPTALAQGLESYFN</sequence>
<evidence type="ECO:0000256" key="2">
    <source>
        <dbReference type="ARBA" id="ARBA00023242"/>
    </source>
</evidence>
<dbReference type="AlphaFoldDB" id="A0A0K6GFT6"/>
<dbReference type="Gene3D" id="1.10.340.30">
    <property type="entry name" value="Hypothetical protein, domain 2"/>
    <property type="match status" value="1"/>
</dbReference>
<dbReference type="Proteomes" id="UP000044841">
    <property type="component" value="Unassembled WGS sequence"/>
</dbReference>
<comment type="subcellular location">
    <subcellularLocation>
        <location evidence="1">Nucleus</location>
    </subcellularLocation>
</comment>
<dbReference type="PANTHER" id="PTHR15074:SF0">
    <property type="entry name" value="METHYL-CPG-BINDING DOMAIN PROTEIN 4-LIKE PROTEIN"/>
    <property type="match status" value="1"/>
</dbReference>
<dbReference type="InterPro" id="IPR011257">
    <property type="entry name" value="DNA_glycosylase"/>
</dbReference>
<dbReference type="EMBL" id="CYGV01001825">
    <property type="protein sequence ID" value="CUA77341.1"/>
    <property type="molecule type" value="Genomic_DNA"/>
</dbReference>
<keyword evidence="5" id="KW-1185">Reference proteome</keyword>
<dbReference type="PANTHER" id="PTHR15074">
    <property type="entry name" value="METHYL-CPG-BINDING PROTEIN"/>
    <property type="match status" value="1"/>
</dbReference>
<dbReference type="GO" id="GO:0003677">
    <property type="term" value="F:DNA binding"/>
    <property type="evidence" value="ECO:0007669"/>
    <property type="project" value="InterPro"/>
</dbReference>
<evidence type="ECO:0000256" key="1">
    <source>
        <dbReference type="ARBA" id="ARBA00004123"/>
    </source>
</evidence>
<evidence type="ECO:0000313" key="5">
    <source>
        <dbReference type="Proteomes" id="UP000044841"/>
    </source>
</evidence>
<proteinExistence type="predicted"/>
<dbReference type="GO" id="GO:0006281">
    <property type="term" value="P:DNA repair"/>
    <property type="evidence" value="ECO:0007669"/>
    <property type="project" value="InterPro"/>
</dbReference>
<gene>
    <name evidence="4" type="ORF">RSOLAG22IIIB_12689</name>
</gene>
<name>A0A0K6GFT6_9AGAM</name>
<dbReference type="GO" id="GO:0003824">
    <property type="term" value="F:catalytic activity"/>
    <property type="evidence" value="ECO:0007669"/>
    <property type="project" value="InterPro"/>
</dbReference>
<feature type="compositionally biased region" description="Basic residues" evidence="3">
    <location>
        <begin position="1"/>
        <end position="10"/>
    </location>
</feature>
<protein>
    <recommendedName>
        <fullName evidence="6">HhH-GPD domain-containing protein</fullName>
    </recommendedName>
</protein>
<feature type="region of interest" description="Disordered" evidence="3">
    <location>
        <begin position="1"/>
        <end position="30"/>
    </location>
</feature>